<organism evidence="2 3">
    <name type="scientific">Caballeronia udeis</name>
    <dbReference type="NCBI Taxonomy" id="1232866"/>
    <lineage>
        <taxon>Bacteria</taxon>
        <taxon>Pseudomonadati</taxon>
        <taxon>Pseudomonadota</taxon>
        <taxon>Betaproteobacteria</taxon>
        <taxon>Burkholderiales</taxon>
        <taxon>Burkholderiaceae</taxon>
        <taxon>Caballeronia</taxon>
    </lineage>
</organism>
<keyword evidence="1" id="KW-0175">Coiled coil</keyword>
<evidence type="ECO:0000313" key="3">
    <source>
        <dbReference type="Proteomes" id="UP000054683"/>
    </source>
</evidence>
<feature type="coiled-coil region" evidence="1">
    <location>
        <begin position="61"/>
        <end position="88"/>
    </location>
</feature>
<dbReference type="Proteomes" id="UP000054683">
    <property type="component" value="Unassembled WGS sequence"/>
</dbReference>
<dbReference type="EMBL" id="FCOK02000033">
    <property type="protein sequence ID" value="SAL45748.1"/>
    <property type="molecule type" value="Genomic_DNA"/>
</dbReference>
<evidence type="ECO:0000256" key="1">
    <source>
        <dbReference type="SAM" id="Coils"/>
    </source>
</evidence>
<sequence>MASQQNSMPIPERVRLVIALTEVNSRYLRGENRCAGAEIELACALACEEREGATPDRTRDIAELRERLDASENELLAIEAERDWLENELANFDTAQSGKKPGEWQ</sequence>
<reference evidence="2 3" key="1">
    <citation type="submission" date="2016-01" db="EMBL/GenBank/DDBJ databases">
        <authorList>
            <person name="Oliw E.H."/>
        </authorList>
    </citation>
    <scope>NUCLEOTIDE SEQUENCE [LARGE SCALE GENOMIC DNA]</scope>
    <source>
        <strain evidence="2">LMG 27134</strain>
    </source>
</reference>
<protein>
    <submittedName>
        <fullName evidence="2">Uncharacterized protein</fullName>
    </submittedName>
</protein>
<dbReference type="AlphaFoldDB" id="A0A158HMX4"/>
<name>A0A158HMX4_9BURK</name>
<gene>
    <name evidence="2" type="ORF">AWB69_04608</name>
</gene>
<proteinExistence type="predicted"/>
<evidence type="ECO:0000313" key="2">
    <source>
        <dbReference type="EMBL" id="SAL45748.1"/>
    </source>
</evidence>
<accession>A0A158HMX4</accession>